<name>A0ABW5QIG7_9HYPH</name>
<protein>
    <submittedName>
        <fullName evidence="2">Class I SAM-dependent DNA methyltransferase</fullName>
    </submittedName>
</protein>
<comment type="caution">
    <text evidence="2">The sequence shown here is derived from an EMBL/GenBank/DDBJ whole genome shotgun (WGS) entry which is preliminary data.</text>
</comment>
<dbReference type="EMBL" id="JBHUNP010000001">
    <property type="protein sequence ID" value="MFD2647420.1"/>
    <property type="molecule type" value="Genomic_DNA"/>
</dbReference>
<dbReference type="CDD" id="cd02440">
    <property type="entry name" value="AdoMet_MTases"/>
    <property type="match status" value="1"/>
</dbReference>
<dbReference type="GO" id="GO:0008168">
    <property type="term" value="F:methyltransferase activity"/>
    <property type="evidence" value="ECO:0007669"/>
    <property type="project" value="UniProtKB-KW"/>
</dbReference>
<gene>
    <name evidence="2" type="ORF">ACFSX5_06355</name>
</gene>
<evidence type="ECO:0000313" key="2">
    <source>
        <dbReference type="EMBL" id="MFD2647420.1"/>
    </source>
</evidence>
<dbReference type="Pfam" id="PF13847">
    <property type="entry name" value="Methyltransf_31"/>
    <property type="match status" value="1"/>
</dbReference>
<sequence>MAESAAFWNNIADRYATDPIADEAAYEAKLAETRRRFRPDMELFEFGCGTGSTALLHAPHVRHIHAVDFSQRMLEIARGKAEAAGIDNVTFEQGDITSMALPPARYDMVLALSVLHLLADRDAVIRKVHHILKPGGLFVSSTACLGDTPFRFIRYIAPLGRALGKLPQLDIMTPAQLRHSITGAGFTIEHDWRPKPNAALFLIARKPA</sequence>
<keyword evidence="2" id="KW-0808">Transferase</keyword>
<dbReference type="InterPro" id="IPR025714">
    <property type="entry name" value="Methyltranfer_dom"/>
</dbReference>
<feature type="domain" description="Methyltransferase" evidence="1">
    <location>
        <begin position="40"/>
        <end position="144"/>
    </location>
</feature>
<reference evidence="3" key="1">
    <citation type="journal article" date="2019" name="Int. J. Syst. Evol. Microbiol.">
        <title>The Global Catalogue of Microorganisms (GCM) 10K type strain sequencing project: providing services to taxonomists for standard genome sequencing and annotation.</title>
        <authorList>
            <consortium name="The Broad Institute Genomics Platform"/>
            <consortium name="The Broad Institute Genome Sequencing Center for Infectious Disease"/>
            <person name="Wu L."/>
            <person name="Ma J."/>
        </authorList>
    </citation>
    <scope>NUCLEOTIDE SEQUENCE [LARGE SCALE GENOMIC DNA]</scope>
    <source>
        <strain evidence="3">CCM 7427</strain>
    </source>
</reference>
<evidence type="ECO:0000259" key="1">
    <source>
        <dbReference type="Pfam" id="PF13847"/>
    </source>
</evidence>
<dbReference type="PANTHER" id="PTHR43861">
    <property type="entry name" value="TRANS-ACONITATE 2-METHYLTRANSFERASE-RELATED"/>
    <property type="match status" value="1"/>
</dbReference>
<dbReference type="PANTHER" id="PTHR43861:SF1">
    <property type="entry name" value="TRANS-ACONITATE 2-METHYLTRANSFERASE"/>
    <property type="match status" value="1"/>
</dbReference>
<evidence type="ECO:0000313" key="3">
    <source>
        <dbReference type="Proteomes" id="UP001597521"/>
    </source>
</evidence>
<accession>A0ABW5QIG7</accession>
<dbReference type="RefSeq" id="WP_386832446.1">
    <property type="nucleotide sequence ID" value="NZ_JBHUNP010000001.1"/>
</dbReference>
<dbReference type="InterPro" id="IPR029063">
    <property type="entry name" value="SAM-dependent_MTases_sf"/>
</dbReference>
<dbReference type="SUPFAM" id="SSF53335">
    <property type="entry name" value="S-adenosyl-L-methionine-dependent methyltransferases"/>
    <property type="match status" value="1"/>
</dbReference>
<dbReference type="Gene3D" id="3.40.50.150">
    <property type="entry name" value="Vaccinia Virus protein VP39"/>
    <property type="match status" value="1"/>
</dbReference>
<keyword evidence="2" id="KW-0489">Methyltransferase</keyword>
<proteinExistence type="predicted"/>
<organism evidence="2 3">
    <name type="scientific">Devosia albogilva</name>
    <dbReference type="NCBI Taxonomy" id="429726"/>
    <lineage>
        <taxon>Bacteria</taxon>
        <taxon>Pseudomonadati</taxon>
        <taxon>Pseudomonadota</taxon>
        <taxon>Alphaproteobacteria</taxon>
        <taxon>Hyphomicrobiales</taxon>
        <taxon>Devosiaceae</taxon>
        <taxon>Devosia</taxon>
    </lineage>
</organism>
<dbReference type="GO" id="GO:0032259">
    <property type="term" value="P:methylation"/>
    <property type="evidence" value="ECO:0007669"/>
    <property type="project" value="UniProtKB-KW"/>
</dbReference>
<dbReference type="Proteomes" id="UP001597521">
    <property type="component" value="Unassembled WGS sequence"/>
</dbReference>
<keyword evidence="3" id="KW-1185">Reference proteome</keyword>